<feature type="region of interest" description="Disordered" evidence="2">
    <location>
        <begin position="281"/>
        <end position="305"/>
    </location>
</feature>
<feature type="region of interest" description="Disordered" evidence="2">
    <location>
        <begin position="174"/>
        <end position="193"/>
    </location>
</feature>
<evidence type="ECO:0000313" key="3">
    <source>
        <dbReference type="EMBL" id="EIW81425.1"/>
    </source>
</evidence>
<accession>A0A5M3MRZ5</accession>
<feature type="region of interest" description="Disordered" evidence="2">
    <location>
        <begin position="433"/>
        <end position="640"/>
    </location>
</feature>
<gene>
    <name evidence="3" type="ORF">CONPUDRAFT_137382</name>
</gene>
<dbReference type="PROSITE" id="PS51374">
    <property type="entry name" value="NDPK_LIKE"/>
    <property type="match status" value="1"/>
</dbReference>
<evidence type="ECO:0000313" key="4">
    <source>
        <dbReference type="Proteomes" id="UP000053558"/>
    </source>
</evidence>
<feature type="region of interest" description="Disordered" evidence="2">
    <location>
        <begin position="211"/>
        <end position="262"/>
    </location>
</feature>
<feature type="compositionally biased region" description="Polar residues" evidence="2">
    <location>
        <begin position="212"/>
        <end position="227"/>
    </location>
</feature>
<dbReference type="Gene3D" id="3.30.70.141">
    <property type="entry name" value="Nucleoside diphosphate kinase-like domain"/>
    <property type="match status" value="1"/>
</dbReference>
<dbReference type="Proteomes" id="UP000053558">
    <property type="component" value="Unassembled WGS sequence"/>
</dbReference>
<dbReference type="OrthoDB" id="2162449at2759"/>
<dbReference type="OMA" id="PSSFMFR"/>
<reference evidence="4" key="1">
    <citation type="journal article" date="2012" name="Science">
        <title>The Paleozoic origin of enzymatic lignin decomposition reconstructed from 31 fungal genomes.</title>
        <authorList>
            <person name="Floudas D."/>
            <person name="Binder M."/>
            <person name="Riley R."/>
            <person name="Barry K."/>
            <person name="Blanchette R.A."/>
            <person name="Henrissat B."/>
            <person name="Martinez A.T."/>
            <person name="Otillar R."/>
            <person name="Spatafora J.W."/>
            <person name="Yadav J.S."/>
            <person name="Aerts A."/>
            <person name="Benoit I."/>
            <person name="Boyd A."/>
            <person name="Carlson A."/>
            <person name="Copeland A."/>
            <person name="Coutinho P.M."/>
            <person name="de Vries R.P."/>
            <person name="Ferreira P."/>
            <person name="Findley K."/>
            <person name="Foster B."/>
            <person name="Gaskell J."/>
            <person name="Glotzer D."/>
            <person name="Gorecki P."/>
            <person name="Heitman J."/>
            <person name="Hesse C."/>
            <person name="Hori C."/>
            <person name="Igarashi K."/>
            <person name="Jurgens J.A."/>
            <person name="Kallen N."/>
            <person name="Kersten P."/>
            <person name="Kohler A."/>
            <person name="Kuees U."/>
            <person name="Kumar T.K.A."/>
            <person name="Kuo A."/>
            <person name="LaButti K."/>
            <person name="Larrondo L.F."/>
            <person name="Lindquist E."/>
            <person name="Ling A."/>
            <person name="Lombard V."/>
            <person name="Lucas S."/>
            <person name="Lundell T."/>
            <person name="Martin R."/>
            <person name="McLaughlin D.J."/>
            <person name="Morgenstern I."/>
            <person name="Morin E."/>
            <person name="Murat C."/>
            <person name="Nagy L.G."/>
            <person name="Nolan M."/>
            <person name="Ohm R.A."/>
            <person name="Patyshakuliyeva A."/>
            <person name="Rokas A."/>
            <person name="Ruiz-Duenas F.J."/>
            <person name="Sabat G."/>
            <person name="Salamov A."/>
            <person name="Samejima M."/>
            <person name="Schmutz J."/>
            <person name="Slot J.C."/>
            <person name="St John F."/>
            <person name="Stenlid J."/>
            <person name="Sun H."/>
            <person name="Sun S."/>
            <person name="Syed K."/>
            <person name="Tsang A."/>
            <person name="Wiebenga A."/>
            <person name="Young D."/>
            <person name="Pisabarro A."/>
            <person name="Eastwood D.C."/>
            <person name="Martin F."/>
            <person name="Cullen D."/>
            <person name="Grigoriev I.V."/>
            <person name="Hibbett D.S."/>
        </authorList>
    </citation>
    <scope>NUCLEOTIDE SEQUENCE [LARGE SCALE GENOMIC DNA]</scope>
    <source>
        <strain evidence="4">RWD-64-598 SS2</strain>
    </source>
</reference>
<dbReference type="InterPro" id="IPR036850">
    <property type="entry name" value="NDK-like_dom_sf"/>
</dbReference>
<comment type="similarity">
    <text evidence="1">Belongs to the NDK family.</text>
</comment>
<dbReference type="RefSeq" id="XP_007768770.1">
    <property type="nucleotide sequence ID" value="XM_007770580.1"/>
</dbReference>
<keyword evidence="4" id="KW-1185">Reference proteome</keyword>
<evidence type="ECO:0008006" key="5">
    <source>
        <dbReference type="Google" id="ProtNLM"/>
    </source>
</evidence>
<proteinExistence type="inferred from homology"/>
<comment type="caution">
    <text evidence="3">The sequence shown here is derived from an EMBL/GenBank/DDBJ whole genome shotgun (WGS) entry which is preliminary data.</text>
</comment>
<feature type="compositionally biased region" description="Low complexity" evidence="2">
    <location>
        <begin position="378"/>
        <end position="411"/>
    </location>
</feature>
<dbReference type="AlphaFoldDB" id="A0A5M3MRZ5"/>
<feature type="region of interest" description="Disordered" evidence="2">
    <location>
        <begin position="358"/>
        <end position="412"/>
    </location>
</feature>
<name>A0A5M3MRZ5_CONPW</name>
<feature type="compositionally biased region" description="Low complexity" evidence="2">
    <location>
        <begin position="228"/>
        <end position="244"/>
    </location>
</feature>
<dbReference type="KEGG" id="cput:CONPUDRAFT_137382"/>
<evidence type="ECO:0000256" key="1">
    <source>
        <dbReference type="PROSITE-ProRule" id="PRU00706"/>
    </source>
</evidence>
<dbReference type="EMBL" id="JH711578">
    <property type="protein sequence ID" value="EIW81425.1"/>
    <property type="molecule type" value="Genomic_DNA"/>
</dbReference>
<organism evidence="3 4">
    <name type="scientific">Coniophora puteana (strain RWD-64-598)</name>
    <name type="common">Brown rot fungus</name>
    <dbReference type="NCBI Taxonomy" id="741705"/>
    <lineage>
        <taxon>Eukaryota</taxon>
        <taxon>Fungi</taxon>
        <taxon>Dikarya</taxon>
        <taxon>Basidiomycota</taxon>
        <taxon>Agaricomycotina</taxon>
        <taxon>Agaricomycetes</taxon>
        <taxon>Agaricomycetidae</taxon>
        <taxon>Boletales</taxon>
        <taxon>Coniophorineae</taxon>
        <taxon>Coniophoraceae</taxon>
        <taxon>Coniophora</taxon>
    </lineage>
</organism>
<dbReference type="GeneID" id="19201015"/>
<comment type="caution">
    <text evidence="1">Lacks conserved residue(s) required for the propagation of feature annotation.</text>
</comment>
<protein>
    <recommendedName>
        <fullName evidence="5">Nucleoside diphosphate kinase</fullName>
    </recommendedName>
</protein>
<feature type="compositionally biased region" description="Low complexity" evidence="2">
    <location>
        <begin position="510"/>
        <end position="586"/>
    </location>
</feature>
<evidence type="ECO:0000256" key="2">
    <source>
        <dbReference type="SAM" id="MobiDB-lite"/>
    </source>
</evidence>
<dbReference type="SUPFAM" id="SSF54919">
    <property type="entry name" value="Nucleoside diphosphate kinase, NDK"/>
    <property type="match status" value="1"/>
</dbReference>
<sequence>MSHSPPAEHQPDLEHEAYHNGHEHEGGGEYEDQGEHDLVQSTQHLTVDVDVPTSVQSSPGAPPTRTVAIIKNHALDRRLDIEHRILESKFEIVKERQMEFDTDSDPETMFEIFGEDAQFLGDGPVWVYVLERRRAVQVLRSLLPSLGDAIIAAQDDHQAEMQIASVFASSPPFHVSDLPPESPPYSPQYDPSSMRSVNSAVLEALRLGVSEGASTPSATSPNGTSSPGNSRARPSLSSSGGSNSYFRAREIPRTHTAPDIAPRLTKAAMLRQGIAFDDATGKKMHAKSPSASVASTGRLPTVQRQKTAAEVAAEKERQRQTFANVPGHKRAETIAVASTAAPAIQPRLTKAAQLRLGIKEATPPPGKRRVSGSGTPVSPGTPTRSRLSTPSRSASVSAAGSPVVASPARSVGGIGSGVNSLVAKVRASAVAQAAQMDNGDAGEDTETEARRRNTFEGVPGHKRRESIQVASLSKAPSIAPRLNRSAALRKEGGAAPPSSFMFRTASQPKLPGSGSAPPSRSGSALSMTSGNTNTNGNGNGNGHTRSLSRSSSRTGAGGRPSLSNAPSSYMSNASSTASSSALSSGSADDEHRGRPPPARRLSSLGAPSIAPRPNKSAMLRAQKMNAMGAAAQPQPAKVFR</sequence>